<comment type="caution">
    <text evidence="1">The sequence shown here is derived from an EMBL/GenBank/DDBJ whole genome shotgun (WGS) entry which is preliminary data.</text>
</comment>
<evidence type="ECO:0000313" key="1">
    <source>
        <dbReference type="EMBL" id="GHB05187.1"/>
    </source>
</evidence>
<protein>
    <submittedName>
        <fullName evidence="1">Uncharacterized protein</fullName>
    </submittedName>
</protein>
<reference evidence="2" key="1">
    <citation type="journal article" date="2019" name="Int. J. Syst. Evol. Microbiol.">
        <title>The Global Catalogue of Microorganisms (GCM) 10K type strain sequencing project: providing services to taxonomists for standard genome sequencing and annotation.</title>
        <authorList>
            <consortium name="The Broad Institute Genomics Platform"/>
            <consortium name="The Broad Institute Genome Sequencing Center for Infectious Disease"/>
            <person name="Wu L."/>
            <person name="Ma J."/>
        </authorList>
    </citation>
    <scope>NUCLEOTIDE SEQUENCE [LARGE SCALE GENOMIC DNA]</scope>
    <source>
        <strain evidence="2">JCM 4737</strain>
    </source>
</reference>
<organism evidence="1 2">
    <name type="scientific">Streptomyces chryseus</name>
    <dbReference type="NCBI Taxonomy" id="68186"/>
    <lineage>
        <taxon>Bacteria</taxon>
        <taxon>Bacillati</taxon>
        <taxon>Actinomycetota</taxon>
        <taxon>Actinomycetes</taxon>
        <taxon>Kitasatosporales</taxon>
        <taxon>Streptomycetaceae</taxon>
        <taxon>Streptomyces</taxon>
    </lineage>
</organism>
<keyword evidence="2" id="KW-1185">Reference proteome</keyword>
<accession>A0ABQ3DRA1</accession>
<evidence type="ECO:0000313" key="2">
    <source>
        <dbReference type="Proteomes" id="UP000599437"/>
    </source>
</evidence>
<gene>
    <name evidence="1" type="ORF">GCM10010346_30230</name>
</gene>
<sequence>MCLPVTPAQRPQRDLPVAQRQVRSIVVVAECPVEVGRLSGDADGLLVLAGIDERRAEQEEGLSFTGAVCGLPAGGEVLPEYREGQVLPPGVRRPMTRWNSAWTSAVRAPAALNAAAAPRPAATAFSKRFVFRSASRRLYSAEPAALRSTTRSDG</sequence>
<dbReference type="EMBL" id="BMVO01000008">
    <property type="protein sequence ID" value="GHB05187.1"/>
    <property type="molecule type" value="Genomic_DNA"/>
</dbReference>
<proteinExistence type="predicted"/>
<dbReference type="Proteomes" id="UP000599437">
    <property type="component" value="Unassembled WGS sequence"/>
</dbReference>
<name>A0ABQ3DRA1_9ACTN</name>